<dbReference type="RefSeq" id="WP_060755904.1">
    <property type="nucleotide sequence ID" value="NZ_LRMR01000030.1"/>
</dbReference>
<dbReference type="EMBL" id="LRMR01000030">
    <property type="protein sequence ID" value="KWU48843.1"/>
    <property type="molecule type" value="Genomic_DNA"/>
</dbReference>
<gene>
    <name evidence="1" type="ORF">AWV77_19965</name>
</gene>
<comment type="caution">
    <text evidence="1">The sequence shown here is derived from an EMBL/GenBank/DDBJ whole genome shotgun (WGS) entry which is preliminary data.</text>
</comment>
<evidence type="ECO:0000313" key="1">
    <source>
        <dbReference type="EMBL" id="KWU48843.1"/>
    </source>
</evidence>
<name>A0A0X7JZH5_9PSED</name>
<proteinExistence type="predicted"/>
<protein>
    <submittedName>
        <fullName evidence="1">Uncharacterized protein</fullName>
    </submittedName>
</protein>
<dbReference type="Proteomes" id="UP000067111">
    <property type="component" value="Unassembled WGS sequence"/>
</dbReference>
<dbReference type="OrthoDB" id="1495661at2"/>
<reference evidence="2" key="1">
    <citation type="submission" date="2016-01" db="EMBL/GenBank/DDBJ databases">
        <authorList>
            <person name="Gamez R.M."/>
            <person name="Rodriguez F."/>
            <person name="Bernal J.F."/>
            <person name="Agarwala R."/>
            <person name="Landsman D."/>
            <person name="Marino-Ramirez L."/>
        </authorList>
    </citation>
    <scope>NUCLEOTIDE SEQUENCE [LARGE SCALE GENOMIC DNA]</scope>
    <source>
        <strain evidence="2">Ps006</strain>
    </source>
</reference>
<evidence type="ECO:0000313" key="2">
    <source>
        <dbReference type="Proteomes" id="UP000067111"/>
    </source>
</evidence>
<organism evidence="1 2">
    <name type="scientific">Pseudomonas palleroniana</name>
    <dbReference type="NCBI Taxonomy" id="191390"/>
    <lineage>
        <taxon>Bacteria</taxon>
        <taxon>Pseudomonadati</taxon>
        <taxon>Pseudomonadota</taxon>
        <taxon>Gammaproteobacteria</taxon>
        <taxon>Pseudomonadales</taxon>
        <taxon>Pseudomonadaceae</taxon>
        <taxon>Pseudomonas</taxon>
    </lineage>
</organism>
<dbReference type="AlphaFoldDB" id="A0A0X7JZH5"/>
<accession>A0A0X7JZH5</accession>
<sequence>MNEGLSDANLNYVLAVIESGPNTDLGEMCEHLQMDRHNLLNRLAISVAKLFIKATRDFHYCDEVMNTFISDIIDLSMHADMPQPAFSIYQAFDAGEYWHTGDDRDVFPREKWSRPELERILCEIDDGANGLSKQVRLEPPKGCYWPIAD</sequence>